<keyword evidence="2" id="KW-0812">Transmembrane</keyword>
<dbReference type="KEGG" id="vg:10327637"/>
<feature type="compositionally biased region" description="Acidic residues" evidence="1">
    <location>
        <begin position="95"/>
        <end position="109"/>
    </location>
</feature>
<keyword evidence="2" id="KW-1133">Transmembrane helix</keyword>
<dbReference type="GeneID" id="10327637"/>
<dbReference type="RefSeq" id="YP_004323139.1">
    <property type="nucleotide sequence ID" value="NC_015283.1"/>
</dbReference>
<proteinExistence type="predicted"/>
<evidence type="ECO:0000313" key="4">
    <source>
        <dbReference type="Proteomes" id="UP000006528"/>
    </source>
</evidence>
<accession>E3SLP6</accession>
<dbReference type="Proteomes" id="UP000006528">
    <property type="component" value="Segment"/>
</dbReference>
<feature type="transmembrane region" description="Helical" evidence="2">
    <location>
        <begin position="6"/>
        <end position="25"/>
    </location>
</feature>
<keyword evidence="2" id="KW-0472">Membrane</keyword>
<protein>
    <submittedName>
        <fullName evidence="3">Uncharacterized protein</fullName>
    </submittedName>
</protein>
<evidence type="ECO:0000313" key="3">
    <source>
        <dbReference type="EMBL" id="ADO98394.1"/>
    </source>
</evidence>
<feature type="region of interest" description="Disordered" evidence="1">
    <location>
        <begin position="92"/>
        <end position="120"/>
    </location>
</feature>
<evidence type="ECO:0000256" key="1">
    <source>
        <dbReference type="SAM" id="MobiDB-lite"/>
    </source>
</evidence>
<evidence type="ECO:0000256" key="2">
    <source>
        <dbReference type="SAM" id="Phobius"/>
    </source>
</evidence>
<reference evidence="3 4" key="1">
    <citation type="journal article" date="2010" name="Environ. Microbiol.">
        <title>Genomic analysis of oceanic cyanobacterial myoviruses compared with T4-like myoviruses from diverse hosts and environments.</title>
        <authorList>
            <person name="Sullivan M.B."/>
            <person name="Huang K.H."/>
            <person name="Ignacio-Espinoza J.C."/>
            <person name="Berlin A.M."/>
            <person name="Kelly L."/>
            <person name="Weigele P.R."/>
            <person name="DeFrancesco A.S."/>
            <person name="Kern S.E."/>
            <person name="Thompson L.R."/>
            <person name="Young S."/>
            <person name="Yandava C."/>
            <person name="Fu R."/>
            <person name="Krastins B."/>
            <person name="Chase M."/>
            <person name="Sarracino D."/>
            <person name="Osburne M.S."/>
            <person name="Henn M.R."/>
            <person name="Chisholm S.W."/>
        </authorList>
    </citation>
    <scope>NUCLEOTIDE SEQUENCE [LARGE SCALE GENOMIC DNA]</scope>
    <source>
        <strain evidence="3">9303-10a</strain>
    </source>
</reference>
<sequence>MNDVAVVIYLILFVMLFAATFAYMFRLMGSTLDSFNKASIGHPELRGVREGEQLLGVTFKGYEELSLDEVEKYPVSAQRDHESMELYRDLQDRIDELDDEDDDDDDDGDIPAKPYVGSGI</sequence>
<gene>
    <name evidence="3" type="ORF">PRSM4_009</name>
</gene>
<name>E3SLP6_9CAUD</name>
<organism evidence="3 4">
    <name type="scientific">Prochlorococcus phage P-RSM4</name>
    <dbReference type="NCBI Taxonomy" id="444862"/>
    <lineage>
        <taxon>Viruses</taxon>
        <taxon>Duplodnaviria</taxon>
        <taxon>Heunggongvirae</taxon>
        <taxon>Uroviricota</taxon>
        <taxon>Caudoviricetes</taxon>
        <taxon>Pantevenvirales</taxon>
        <taxon>Kyanoviridae</taxon>
        <taxon>Thaumasvirus</taxon>
        <taxon>Thaumasvirus stim4</taxon>
    </lineage>
</organism>
<dbReference type="EMBL" id="GU071099">
    <property type="protein sequence ID" value="ADO98394.1"/>
    <property type="molecule type" value="Genomic_DNA"/>
</dbReference>